<dbReference type="Proteomes" id="UP001156670">
    <property type="component" value="Unassembled WGS sequence"/>
</dbReference>
<evidence type="ECO:0000313" key="3">
    <source>
        <dbReference type="EMBL" id="GLQ94107.1"/>
    </source>
</evidence>
<keyword evidence="1" id="KW-0732">Signal</keyword>
<feature type="signal peptide" evidence="1">
    <location>
        <begin position="1"/>
        <end position="19"/>
    </location>
</feature>
<organism evidence="3 4">
    <name type="scientific">Dyella acidisoli</name>
    <dbReference type="NCBI Taxonomy" id="1867834"/>
    <lineage>
        <taxon>Bacteria</taxon>
        <taxon>Pseudomonadati</taxon>
        <taxon>Pseudomonadota</taxon>
        <taxon>Gammaproteobacteria</taxon>
        <taxon>Lysobacterales</taxon>
        <taxon>Rhodanobacteraceae</taxon>
        <taxon>Dyella</taxon>
    </lineage>
</organism>
<proteinExistence type="predicted"/>
<feature type="domain" description="DUF4399" evidence="2">
    <location>
        <begin position="53"/>
        <end position="144"/>
    </location>
</feature>
<protein>
    <recommendedName>
        <fullName evidence="2">DUF4399 domain-containing protein</fullName>
    </recommendedName>
</protein>
<evidence type="ECO:0000313" key="4">
    <source>
        <dbReference type="Proteomes" id="UP001156670"/>
    </source>
</evidence>
<sequence length="144" mass="15083">MKRLLLVVALATATGSIFAAEAPALPVTKAPAGAEVYIISPQDGATVPQSFTVRFGLKGMGVAPAGDAHEKTGHHHLLVDVKDLPPAGQPILKDEQHLHFGGGQTETTLKLSPGTHTLQLELGDTNHIPFDPPVVSKVVTVHVK</sequence>
<keyword evidence="4" id="KW-1185">Reference proteome</keyword>
<evidence type="ECO:0000256" key="1">
    <source>
        <dbReference type="SAM" id="SignalP"/>
    </source>
</evidence>
<name>A0ABQ5XRX9_9GAMM</name>
<reference evidence="4" key="1">
    <citation type="journal article" date="2019" name="Int. J. Syst. Evol. Microbiol.">
        <title>The Global Catalogue of Microorganisms (GCM) 10K type strain sequencing project: providing services to taxonomists for standard genome sequencing and annotation.</title>
        <authorList>
            <consortium name="The Broad Institute Genomics Platform"/>
            <consortium name="The Broad Institute Genome Sequencing Center for Infectious Disease"/>
            <person name="Wu L."/>
            <person name="Ma J."/>
        </authorList>
    </citation>
    <scope>NUCLEOTIDE SEQUENCE [LARGE SCALE GENOMIC DNA]</scope>
    <source>
        <strain evidence="4">NBRC 111980</strain>
    </source>
</reference>
<accession>A0ABQ5XRX9</accession>
<dbReference type="EMBL" id="BSOB01000030">
    <property type="protein sequence ID" value="GLQ94107.1"/>
    <property type="molecule type" value="Genomic_DNA"/>
</dbReference>
<evidence type="ECO:0000259" key="2">
    <source>
        <dbReference type="Pfam" id="PF14347"/>
    </source>
</evidence>
<dbReference type="Pfam" id="PF14347">
    <property type="entry name" value="DUF4399"/>
    <property type="match status" value="1"/>
</dbReference>
<gene>
    <name evidence="3" type="ORF">GCM10007901_30580</name>
</gene>
<dbReference type="RefSeq" id="WP_284321816.1">
    <property type="nucleotide sequence ID" value="NZ_BSOB01000030.1"/>
</dbReference>
<comment type="caution">
    <text evidence="3">The sequence shown here is derived from an EMBL/GenBank/DDBJ whole genome shotgun (WGS) entry which is preliminary data.</text>
</comment>
<dbReference type="InterPro" id="IPR025512">
    <property type="entry name" value="DUF4399"/>
</dbReference>
<feature type="chain" id="PRO_5047165275" description="DUF4399 domain-containing protein" evidence="1">
    <location>
        <begin position="20"/>
        <end position="144"/>
    </location>
</feature>